<feature type="non-terminal residue" evidence="13">
    <location>
        <position position="339"/>
    </location>
</feature>
<dbReference type="GO" id="GO:0031176">
    <property type="term" value="F:endo-1,4-beta-xylanase activity"/>
    <property type="evidence" value="ECO:0007669"/>
    <property type="project" value="UniProtKB-EC"/>
</dbReference>
<evidence type="ECO:0000256" key="4">
    <source>
        <dbReference type="ARBA" id="ARBA00022651"/>
    </source>
</evidence>
<evidence type="ECO:0000256" key="5">
    <source>
        <dbReference type="ARBA" id="ARBA00022729"/>
    </source>
</evidence>
<dbReference type="GO" id="GO:0045493">
    <property type="term" value="P:xylan catabolic process"/>
    <property type="evidence" value="ECO:0007669"/>
    <property type="project" value="UniProtKB-KW"/>
</dbReference>
<dbReference type="PANTHER" id="PTHR31490:SF88">
    <property type="entry name" value="BETA-XYLANASE"/>
    <property type="match status" value="1"/>
</dbReference>
<dbReference type="OrthoDB" id="3055998at2759"/>
<dbReference type="EMBL" id="CVQH01025749">
    <property type="protein sequence ID" value="CRK38960.1"/>
    <property type="molecule type" value="Genomic_DNA"/>
</dbReference>
<evidence type="ECO:0000256" key="10">
    <source>
        <dbReference type="SAM" id="SignalP"/>
    </source>
</evidence>
<dbReference type="SMART" id="SM00633">
    <property type="entry name" value="Glyco_10"/>
    <property type="match status" value="1"/>
</dbReference>
<feature type="chain" id="PRO_5007404822" description="endo-1,4-beta-xylanase" evidence="10">
    <location>
        <begin position="25"/>
        <end position="339"/>
    </location>
</feature>
<comment type="similarity">
    <text evidence="2">Belongs to the glycosyl hydrolase 10 (cellulase F) family.</text>
</comment>
<evidence type="ECO:0000256" key="6">
    <source>
        <dbReference type="ARBA" id="ARBA00022801"/>
    </source>
</evidence>
<gene>
    <name evidence="13" type="ORF">BN1708_007929</name>
    <name evidence="12" type="ORF">BN1723_001493</name>
    <name evidence="14" type="ORF">HYQ45_006674</name>
</gene>
<keyword evidence="15" id="KW-1185">Reference proteome</keyword>
<protein>
    <recommendedName>
        <fullName evidence="3">endo-1,4-beta-xylanase</fullName>
        <ecNumber evidence="3">3.2.1.8</ecNumber>
    </recommendedName>
</protein>
<reference evidence="14" key="2">
    <citation type="journal article" date="2021" name="Mol. Plant Pathol.">
        <title>A 20-kb lineage-specific genomic region tames virulence in pathogenic amphidiploid Verticillium longisporum.</title>
        <authorList>
            <person name="Harting R."/>
            <person name="Starke J."/>
            <person name="Kusch H."/>
            <person name="Poggeler S."/>
            <person name="Maurus I."/>
            <person name="Schluter R."/>
            <person name="Landesfeind M."/>
            <person name="Bulla I."/>
            <person name="Nowrousian M."/>
            <person name="de Jonge R."/>
            <person name="Stahlhut G."/>
            <person name="Hoff K.J."/>
            <person name="Asshauer K.P."/>
            <person name="Thurmer A."/>
            <person name="Stanke M."/>
            <person name="Daniel R."/>
            <person name="Morgenstern B."/>
            <person name="Thomma B.P.H.J."/>
            <person name="Kronstad J.W."/>
            <person name="Braus-Stromeyer S.A."/>
            <person name="Braus G.H."/>
        </authorList>
    </citation>
    <scope>NUCLEOTIDE SEQUENCE</scope>
    <source>
        <strain evidence="14">Vl32</strain>
    </source>
</reference>
<evidence type="ECO:0000313" key="14">
    <source>
        <dbReference type="EMBL" id="KAG7135594.1"/>
    </source>
</evidence>
<feature type="domain" description="GH10" evidence="11">
    <location>
        <begin position="25"/>
        <end position="331"/>
    </location>
</feature>
<dbReference type="InterPro" id="IPR017853">
    <property type="entry name" value="GH"/>
</dbReference>
<evidence type="ECO:0000313" key="12">
    <source>
        <dbReference type="EMBL" id="CRJ87979.1"/>
    </source>
</evidence>
<dbReference type="PROSITE" id="PS51760">
    <property type="entry name" value="GH10_2"/>
    <property type="match status" value="1"/>
</dbReference>
<comment type="catalytic activity">
    <reaction evidence="1">
        <text>Endohydrolysis of (1-&gt;4)-beta-D-xylosidic linkages in xylans.</text>
        <dbReference type="EC" id="3.2.1.8"/>
    </reaction>
</comment>
<dbReference type="AlphaFoldDB" id="A0A0G4MY24"/>
<organism evidence="13 15">
    <name type="scientific">Verticillium longisporum</name>
    <name type="common">Verticillium dahliae var. longisporum</name>
    <dbReference type="NCBI Taxonomy" id="100787"/>
    <lineage>
        <taxon>Eukaryota</taxon>
        <taxon>Fungi</taxon>
        <taxon>Dikarya</taxon>
        <taxon>Ascomycota</taxon>
        <taxon>Pezizomycotina</taxon>
        <taxon>Sordariomycetes</taxon>
        <taxon>Hypocreomycetidae</taxon>
        <taxon>Glomerellales</taxon>
        <taxon>Plectosphaerellaceae</taxon>
        <taxon>Verticillium</taxon>
    </lineage>
</organism>
<dbReference type="EMBL" id="CVQI01000002">
    <property type="protein sequence ID" value="CRJ87979.1"/>
    <property type="molecule type" value="Genomic_DNA"/>
</dbReference>
<name>A0A0G4MY24_VERLO</name>
<evidence type="ECO:0000256" key="7">
    <source>
        <dbReference type="ARBA" id="ARBA00023277"/>
    </source>
</evidence>
<dbReference type="Proteomes" id="UP000689129">
    <property type="component" value="Unassembled WGS sequence"/>
</dbReference>
<accession>A0A0G4MY24</accession>
<proteinExistence type="inferred from homology"/>
<sequence length="339" mass="37450">MSSFGIKSLFVSFLVTSAVQGVVCKTTTTLRAEAAKKDILIGSGAINPSDLDEPQFAVTLAKQFNSLSPENEMKWNFISPTIGNYDWPLLDRLVDFAEANDMVVKGHGLISSYCNPDYVTAITDPDALRAAMTEHFEALMHRYRGKMDRWDVVTEGMMTMGGGLNPEVHFFKLLGPGYIAEAFRIAHAADPNAKLFINENLVETIPTKRQEFYKIVSDLVADGVPIHGVALQMHLTEVGPEPGVIREMVDSYTSLGLKVTVAEMDVHSLNTTLVTEIYGSIVEEILDSGITDLSFWGFTDKHAFTWVEGAKPLIFDEKYKPKGAFFATHSALVDFVNEP</sequence>
<evidence type="ECO:0000256" key="1">
    <source>
        <dbReference type="ARBA" id="ARBA00000681"/>
    </source>
</evidence>
<dbReference type="InterPro" id="IPR044846">
    <property type="entry name" value="GH10"/>
</dbReference>
<dbReference type="InterPro" id="IPR001000">
    <property type="entry name" value="GH10_dom"/>
</dbReference>
<keyword evidence="5 10" id="KW-0732">Signal</keyword>
<dbReference type="SUPFAM" id="SSF51445">
    <property type="entry name" value="(Trans)glycosidases"/>
    <property type="match status" value="1"/>
</dbReference>
<keyword evidence="9" id="KW-0624">Polysaccharide degradation</keyword>
<evidence type="ECO:0000313" key="16">
    <source>
        <dbReference type="Proteomes" id="UP000045706"/>
    </source>
</evidence>
<dbReference type="PANTHER" id="PTHR31490">
    <property type="entry name" value="GLYCOSYL HYDROLASE"/>
    <property type="match status" value="1"/>
</dbReference>
<dbReference type="EC" id="3.2.1.8" evidence="3"/>
<evidence type="ECO:0000256" key="9">
    <source>
        <dbReference type="ARBA" id="ARBA00023326"/>
    </source>
</evidence>
<dbReference type="EMBL" id="JAEMWZ010000119">
    <property type="protein sequence ID" value="KAG7135594.1"/>
    <property type="molecule type" value="Genomic_DNA"/>
</dbReference>
<evidence type="ECO:0000313" key="15">
    <source>
        <dbReference type="Proteomes" id="UP000044602"/>
    </source>
</evidence>
<evidence type="ECO:0000256" key="3">
    <source>
        <dbReference type="ARBA" id="ARBA00012590"/>
    </source>
</evidence>
<evidence type="ECO:0000313" key="13">
    <source>
        <dbReference type="EMBL" id="CRK38960.1"/>
    </source>
</evidence>
<dbReference type="Gene3D" id="3.20.20.80">
    <property type="entry name" value="Glycosidases"/>
    <property type="match status" value="1"/>
</dbReference>
<evidence type="ECO:0000259" key="11">
    <source>
        <dbReference type="PROSITE" id="PS51760"/>
    </source>
</evidence>
<feature type="signal peptide" evidence="10">
    <location>
        <begin position="1"/>
        <end position="24"/>
    </location>
</feature>
<keyword evidence="7" id="KW-0119">Carbohydrate metabolism</keyword>
<dbReference type="STRING" id="100787.A0A0G4MY24"/>
<dbReference type="Proteomes" id="UP000044602">
    <property type="component" value="Unassembled WGS sequence"/>
</dbReference>
<keyword evidence="6" id="KW-0378">Hydrolase</keyword>
<evidence type="ECO:0000256" key="8">
    <source>
        <dbReference type="ARBA" id="ARBA00023295"/>
    </source>
</evidence>
<keyword evidence="4" id="KW-0858">Xylan degradation</keyword>
<evidence type="ECO:0000256" key="2">
    <source>
        <dbReference type="ARBA" id="ARBA00007495"/>
    </source>
</evidence>
<dbReference type="Proteomes" id="UP000045706">
    <property type="component" value="Unassembled WGS sequence"/>
</dbReference>
<reference evidence="15 16" key="1">
    <citation type="submission" date="2015-05" db="EMBL/GenBank/DDBJ databases">
        <authorList>
            <person name="Fogelqvist Johan"/>
        </authorList>
    </citation>
    <scope>NUCLEOTIDE SEQUENCE [LARGE SCALE GENOMIC DNA]</scope>
    <source>
        <strain evidence="13">VL1</strain>
        <strain evidence="12">VL2</strain>
    </source>
</reference>
<dbReference type="Pfam" id="PF00331">
    <property type="entry name" value="Glyco_hydro_10"/>
    <property type="match status" value="1"/>
</dbReference>
<keyword evidence="8" id="KW-0326">Glycosidase</keyword>